<protein>
    <recommendedName>
        <fullName evidence="4">3-oxoacyl-[acyl-carrier protein] reductase</fullName>
    </recommendedName>
</protein>
<accession>A0A6J4LIR4</accession>
<evidence type="ECO:0000256" key="1">
    <source>
        <dbReference type="ARBA" id="ARBA00006484"/>
    </source>
</evidence>
<dbReference type="PRINTS" id="PR00081">
    <property type="entry name" value="GDHRDH"/>
</dbReference>
<dbReference type="InterPro" id="IPR036291">
    <property type="entry name" value="NAD(P)-bd_dom_sf"/>
</dbReference>
<dbReference type="InterPro" id="IPR002347">
    <property type="entry name" value="SDR_fam"/>
</dbReference>
<gene>
    <name evidence="3" type="ORF">AVDCRST_MAG29-1202</name>
</gene>
<dbReference type="Gene3D" id="3.40.50.720">
    <property type="entry name" value="NAD(P)-binding Rossmann-like Domain"/>
    <property type="match status" value="1"/>
</dbReference>
<proteinExistence type="inferred from homology"/>
<dbReference type="SUPFAM" id="SSF51735">
    <property type="entry name" value="NAD(P)-binding Rossmann-fold domains"/>
    <property type="match status" value="1"/>
</dbReference>
<organism evidence="3">
    <name type="scientific">uncultured Nocardioidaceae bacterium</name>
    <dbReference type="NCBI Taxonomy" id="253824"/>
    <lineage>
        <taxon>Bacteria</taxon>
        <taxon>Bacillati</taxon>
        <taxon>Actinomycetota</taxon>
        <taxon>Actinomycetes</taxon>
        <taxon>Propionibacteriales</taxon>
        <taxon>Nocardioidaceae</taxon>
        <taxon>environmental samples</taxon>
    </lineage>
</organism>
<reference evidence="3" key="1">
    <citation type="submission" date="2020-02" db="EMBL/GenBank/DDBJ databases">
        <authorList>
            <person name="Meier V. D."/>
        </authorList>
    </citation>
    <scope>NUCLEOTIDE SEQUENCE</scope>
    <source>
        <strain evidence="3">AVDCRST_MAG29</strain>
    </source>
</reference>
<evidence type="ECO:0008006" key="4">
    <source>
        <dbReference type="Google" id="ProtNLM"/>
    </source>
</evidence>
<dbReference type="InterPro" id="IPR020904">
    <property type="entry name" value="Sc_DH/Rdtase_CS"/>
</dbReference>
<comment type="similarity">
    <text evidence="1">Belongs to the short-chain dehydrogenases/reductases (SDR) family.</text>
</comment>
<evidence type="ECO:0000313" key="3">
    <source>
        <dbReference type="EMBL" id="CAA9333854.1"/>
    </source>
</evidence>
<dbReference type="Pfam" id="PF00106">
    <property type="entry name" value="adh_short"/>
    <property type="match status" value="1"/>
</dbReference>
<dbReference type="AlphaFoldDB" id="A0A6J4LIR4"/>
<dbReference type="PANTHER" id="PTHR43669:SF3">
    <property type="entry name" value="ALCOHOL DEHYDROGENASE, PUTATIVE (AFU_ORTHOLOGUE AFUA_3G03445)-RELATED"/>
    <property type="match status" value="1"/>
</dbReference>
<dbReference type="EMBL" id="CADCUG010000066">
    <property type="protein sequence ID" value="CAA9333854.1"/>
    <property type="molecule type" value="Genomic_DNA"/>
</dbReference>
<evidence type="ECO:0000256" key="2">
    <source>
        <dbReference type="ARBA" id="ARBA00023002"/>
    </source>
</evidence>
<sequence>MPRTARPELAQPRSAVVTGGSRGIGRATAAALVDRGYHVVITGLDGARAVATAAEIGAVRGLQQDVTVESSHDAIAREARSYAPLAAWFSNAGVGFEGAAGDQPSDQVRALVDVNLLGVLWGARAAVRAMREQAQAGESRGGDIVLTSSLSAHGPVPGLSVYAATKAALLSLASSMQVELRTEGIRVHAICPDGVDTGMVAQFEPGGRASGLIHSGGRLLSVEEVAEAMVAMIGSRRVYRTLPAWRGSLLRLTQVSPGPMMRFEPVLRRFGNRVAARTEHRPR</sequence>
<keyword evidence="2" id="KW-0560">Oxidoreductase</keyword>
<dbReference type="GO" id="GO:0016491">
    <property type="term" value="F:oxidoreductase activity"/>
    <property type="evidence" value="ECO:0007669"/>
    <property type="project" value="UniProtKB-KW"/>
</dbReference>
<dbReference type="CDD" id="cd05233">
    <property type="entry name" value="SDR_c"/>
    <property type="match status" value="1"/>
</dbReference>
<dbReference type="PANTHER" id="PTHR43669">
    <property type="entry name" value="5-KETO-D-GLUCONATE 5-REDUCTASE"/>
    <property type="match status" value="1"/>
</dbReference>
<name>A0A6J4LIR4_9ACTN</name>
<dbReference type="PROSITE" id="PS00061">
    <property type="entry name" value="ADH_SHORT"/>
    <property type="match status" value="1"/>
</dbReference>